<protein>
    <recommendedName>
        <fullName evidence="4">Secreted protein</fullName>
    </recommendedName>
</protein>
<keyword evidence="1" id="KW-0732">Signal</keyword>
<feature type="non-terminal residue" evidence="2">
    <location>
        <position position="66"/>
    </location>
</feature>
<dbReference type="EMBL" id="JACVVK020000068">
    <property type="protein sequence ID" value="KAK7496292.1"/>
    <property type="molecule type" value="Genomic_DNA"/>
</dbReference>
<organism evidence="2 3">
    <name type="scientific">Batillaria attramentaria</name>
    <dbReference type="NCBI Taxonomy" id="370345"/>
    <lineage>
        <taxon>Eukaryota</taxon>
        <taxon>Metazoa</taxon>
        <taxon>Spiralia</taxon>
        <taxon>Lophotrochozoa</taxon>
        <taxon>Mollusca</taxon>
        <taxon>Gastropoda</taxon>
        <taxon>Caenogastropoda</taxon>
        <taxon>Sorbeoconcha</taxon>
        <taxon>Cerithioidea</taxon>
        <taxon>Batillariidae</taxon>
        <taxon>Batillaria</taxon>
    </lineage>
</organism>
<reference evidence="2 3" key="1">
    <citation type="journal article" date="2023" name="Sci. Data">
        <title>Genome assembly of the Korean intertidal mud-creeper Batillaria attramentaria.</title>
        <authorList>
            <person name="Patra A.K."/>
            <person name="Ho P.T."/>
            <person name="Jun S."/>
            <person name="Lee S.J."/>
            <person name="Kim Y."/>
            <person name="Won Y.J."/>
        </authorList>
    </citation>
    <scope>NUCLEOTIDE SEQUENCE [LARGE SCALE GENOMIC DNA]</scope>
    <source>
        <strain evidence="2">Wonlab-2016</strain>
    </source>
</reference>
<accession>A0ABD0L9W2</accession>
<feature type="signal peptide" evidence="1">
    <location>
        <begin position="1"/>
        <end position="28"/>
    </location>
</feature>
<dbReference type="Proteomes" id="UP001519460">
    <property type="component" value="Unassembled WGS sequence"/>
</dbReference>
<name>A0ABD0L9W2_9CAEN</name>
<proteinExistence type="predicted"/>
<evidence type="ECO:0008006" key="4">
    <source>
        <dbReference type="Google" id="ProtNLM"/>
    </source>
</evidence>
<dbReference type="AlphaFoldDB" id="A0ABD0L9W2"/>
<evidence type="ECO:0000313" key="2">
    <source>
        <dbReference type="EMBL" id="KAK7496292.1"/>
    </source>
</evidence>
<comment type="caution">
    <text evidence="2">The sequence shown here is derived from an EMBL/GenBank/DDBJ whole genome shotgun (WGS) entry which is preliminary data.</text>
</comment>
<gene>
    <name evidence="2" type="ORF">BaRGS_00012457</name>
</gene>
<keyword evidence="3" id="KW-1185">Reference proteome</keyword>
<evidence type="ECO:0000313" key="3">
    <source>
        <dbReference type="Proteomes" id="UP001519460"/>
    </source>
</evidence>
<feature type="chain" id="PRO_5044820940" description="Secreted protein" evidence="1">
    <location>
        <begin position="29"/>
        <end position="66"/>
    </location>
</feature>
<sequence length="66" mass="7382">MYEFSGRCSLGLLLIFLHHSAFDQAAVAEKKIFGASVNLWWPFSVELRVVSVLVFPPEVAGVEWAD</sequence>
<evidence type="ECO:0000256" key="1">
    <source>
        <dbReference type="SAM" id="SignalP"/>
    </source>
</evidence>